<dbReference type="GO" id="GO:0005829">
    <property type="term" value="C:cytosol"/>
    <property type="evidence" value="ECO:0007669"/>
    <property type="project" value="TreeGrafter"/>
</dbReference>
<protein>
    <submittedName>
        <fullName evidence="1">Transcriptional regulator</fullName>
    </submittedName>
</protein>
<accession>A0A6I6GW92</accession>
<dbReference type="KEGG" id="fls:GLV81_01280"/>
<sequence length="137" mass="14952">MNNARFATNMHILTLLASTHGEWQSSEWLATSININPVMVRKELSVLQAARLVVTRKGKDGGSMLGKPPAAITLAEVYAAIKQSEVLGRKNLNPNPKCPVGKNINKKLDQLFLETDEIVAAFLAGKTLAGFVAQFHR</sequence>
<dbReference type="PANTHER" id="PTHR33221">
    <property type="entry name" value="WINGED HELIX-TURN-HELIX TRANSCRIPTIONAL REGULATOR, RRF2 FAMILY"/>
    <property type="match status" value="1"/>
</dbReference>
<dbReference type="AlphaFoldDB" id="A0A6I6GW92"/>
<dbReference type="GO" id="GO:0003700">
    <property type="term" value="F:DNA-binding transcription factor activity"/>
    <property type="evidence" value="ECO:0007669"/>
    <property type="project" value="TreeGrafter"/>
</dbReference>
<dbReference type="PANTHER" id="PTHR33221:SF15">
    <property type="entry name" value="HTH-TYPE TRANSCRIPTIONAL REGULATOR YWGB-RELATED"/>
    <property type="match status" value="1"/>
</dbReference>
<gene>
    <name evidence="1" type="ORF">GLV81_01280</name>
</gene>
<dbReference type="Pfam" id="PF02082">
    <property type="entry name" value="Rrf2"/>
    <property type="match status" value="1"/>
</dbReference>
<reference evidence="1 2" key="1">
    <citation type="submission" date="2019-11" db="EMBL/GenBank/DDBJ databases">
        <authorList>
            <person name="Im W.T."/>
        </authorList>
    </citation>
    <scope>NUCLEOTIDE SEQUENCE [LARGE SCALE GENOMIC DNA]</scope>
    <source>
        <strain evidence="1 2">SB-02</strain>
    </source>
</reference>
<dbReference type="Gene3D" id="1.10.10.10">
    <property type="entry name" value="Winged helix-like DNA-binding domain superfamily/Winged helix DNA-binding domain"/>
    <property type="match status" value="1"/>
</dbReference>
<evidence type="ECO:0000313" key="1">
    <source>
        <dbReference type="EMBL" id="QGW26911.1"/>
    </source>
</evidence>
<dbReference type="Proteomes" id="UP000426027">
    <property type="component" value="Chromosome"/>
</dbReference>
<dbReference type="SUPFAM" id="SSF46785">
    <property type="entry name" value="Winged helix' DNA-binding domain"/>
    <property type="match status" value="1"/>
</dbReference>
<proteinExistence type="predicted"/>
<dbReference type="RefSeq" id="WP_157476130.1">
    <property type="nucleotide sequence ID" value="NZ_CP046566.1"/>
</dbReference>
<name>A0A6I6GW92_9BACT</name>
<dbReference type="EMBL" id="CP046566">
    <property type="protein sequence ID" value="QGW26911.1"/>
    <property type="molecule type" value="Genomic_DNA"/>
</dbReference>
<dbReference type="InterPro" id="IPR036388">
    <property type="entry name" value="WH-like_DNA-bd_sf"/>
</dbReference>
<dbReference type="PROSITE" id="PS51197">
    <property type="entry name" value="HTH_RRF2_2"/>
    <property type="match status" value="1"/>
</dbReference>
<organism evidence="1 2">
    <name type="scientific">Phnomibacter ginsenosidimutans</name>
    <dbReference type="NCBI Taxonomy" id="2676868"/>
    <lineage>
        <taxon>Bacteria</taxon>
        <taxon>Pseudomonadati</taxon>
        <taxon>Bacteroidota</taxon>
        <taxon>Chitinophagia</taxon>
        <taxon>Chitinophagales</taxon>
        <taxon>Chitinophagaceae</taxon>
        <taxon>Phnomibacter</taxon>
    </lineage>
</organism>
<dbReference type="InterPro" id="IPR036390">
    <property type="entry name" value="WH_DNA-bd_sf"/>
</dbReference>
<keyword evidence="2" id="KW-1185">Reference proteome</keyword>
<dbReference type="InterPro" id="IPR000944">
    <property type="entry name" value="Tscrpt_reg_Rrf2"/>
</dbReference>
<evidence type="ECO:0000313" key="2">
    <source>
        <dbReference type="Proteomes" id="UP000426027"/>
    </source>
</evidence>